<evidence type="ECO:0008006" key="3">
    <source>
        <dbReference type="Google" id="ProtNLM"/>
    </source>
</evidence>
<dbReference type="AlphaFoldDB" id="A0A3E2BLU8"/>
<dbReference type="SUPFAM" id="SSF117074">
    <property type="entry name" value="Hypothetical protein PA1324"/>
    <property type="match status" value="2"/>
</dbReference>
<accession>A0A3E2BLU8</accession>
<dbReference type="InterPro" id="IPR013783">
    <property type="entry name" value="Ig-like_fold"/>
</dbReference>
<evidence type="ECO:0000313" key="2">
    <source>
        <dbReference type="Proteomes" id="UP000257323"/>
    </source>
</evidence>
<name>A0A3E2BLU8_9BACT</name>
<gene>
    <name evidence="1" type="ORF">OP8BY_0095</name>
</gene>
<dbReference type="Proteomes" id="UP000257323">
    <property type="component" value="Unassembled WGS sequence"/>
</dbReference>
<sequence>MWAAEGREGFSLLADAPGRLFLFLFLSVLFLISDLFSQQGYINLSYWNRSRVYSQAGPFYANEYENIMHLDLWQKFINYGVLSGWFDGRLSSAGLEAAHWYLDWQGLQLGRLSWKLRLGDHNLQLTNLGYRFTNYYPAYNYLRGVSAGFEHRKFGLEVFSGKVARLTGLLGNFYSLTEQTATGFMGRFEPDKKYFLGFGFVHSENERSWSGELLTRTNDILFIESELRFNERARFVMDTRASLAAGENDQVKIPGTSIRFGPLLQGGRWSLEVNYRRVDADFRNLSSEFAYDRDQEGLFASWRYQTRRRVFIFGSVDYFHDNVDRRAVLNTTDFWRLNSGFSLITPPWPDLTLRLDLSAAESRHPGGDYRKFISPGFYLQLSKNLGRFYPYLRARFQHYDDRVNDQRDFNYPSFYLGLRYSYLRSAYLLLEAEDSRYYDYLENKLSDLTRLRLATYSPFLFGTDFYGEISYLDLKSWYFVSQSSKRTELYLGLGRWLPLGLRLRLDFRASWPLQSAQPANYWLTLRIDRRFNWGEVASYQGRTTGPVLTGLGRIEGLVFSDRNLNGIFDAGDRAFPEVTFYLEDGSSATSDSQGRFAFSRVPEGLHSVNLEISRIPAEYYLAGQERRVLVVEKRKSARLEYVLVEGAGVAGIVFQDVNKNGLLDEEDQPLKDILVVARATDTEKWPESLRQLQAEELTCYSDGKGRFVFENILPGQYELSVDEETVPRGVKLQTELPLKVALKPGESIKDIRIVCQPRPVIYTGRTRAGVG</sequence>
<proteinExistence type="predicted"/>
<dbReference type="EMBL" id="QUAH01000007">
    <property type="protein sequence ID" value="RFT15720.1"/>
    <property type="molecule type" value="Genomic_DNA"/>
</dbReference>
<protein>
    <recommendedName>
        <fullName evidence="3">SD-repeat containing protein B domain-containing protein</fullName>
    </recommendedName>
</protein>
<comment type="caution">
    <text evidence="1">The sequence shown here is derived from an EMBL/GenBank/DDBJ whole genome shotgun (WGS) entry which is preliminary data.</text>
</comment>
<organism evidence="1 2">
    <name type="scientific">Candidatus Saccharicenans subterraneus</name>
    <dbReference type="NCBI Taxonomy" id="2508984"/>
    <lineage>
        <taxon>Bacteria</taxon>
        <taxon>Candidatus Aminicenantota</taxon>
        <taxon>Candidatus Aminicenantia</taxon>
        <taxon>Candidatus Aminicenantales</taxon>
        <taxon>Candidatus Saccharicenantaceae</taxon>
        <taxon>Candidatus Saccharicenans</taxon>
    </lineage>
</organism>
<evidence type="ECO:0000313" key="1">
    <source>
        <dbReference type="EMBL" id="RFT15720.1"/>
    </source>
</evidence>
<dbReference type="Gene3D" id="2.60.40.10">
    <property type="entry name" value="Immunoglobulins"/>
    <property type="match status" value="2"/>
</dbReference>
<reference evidence="1 2" key="1">
    <citation type="submission" date="2018-08" db="EMBL/GenBank/DDBJ databases">
        <title>Genome analysis of the thermophilic bacterium of the candidate phylum Aminicenantes from deep subsurface aquifer revealed its physiology and ecological role.</title>
        <authorList>
            <person name="Kadnikov V.V."/>
            <person name="Mardanov A.V."/>
            <person name="Beletsky A.V."/>
            <person name="Karnachuk O.V."/>
            <person name="Ravin N.V."/>
        </authorList>
    </citation>
    <scope>NUCLEOTIDE SEQUENCE [LARGE SCALE GENOMIC DNA]</scope>
    <source>
        <strain evidence="1">BY38</strain>
    </source>
</reference>